<reference evidence="6" key="1">
    <citation type="submission" date="2022-07" db="EMBL/GenBank/DDBJ databases">
        <title>The genome of Lyophyllum shimeji provides insight into the initial evolution of ectomycorrhizal fungal genome.</title>
        <authorList>
            <person name="Kobayashi Y."/>
            <person name="Shibata T."/>
            <person name="Hirakawa H."/>
            <person name="Shigenobu S."/>
            <person name="Nishiyama T."/>
            <person name="Yamada A."/>
            <person name="Hasebe M."/>
            <person name="Kawaguchi M."/>
        </authorList>
    </citation>
    <scope>NUCLEOTIDE SEQUENCE</scope>
    <source>
        <strain evidence="6">AT787</strain>
    </source>
</reference>
<dbReference type="PROSITE" id="PS51891">
    <property type="entry name" value="CENP_V_GFA"/>
    <property type="match status" value="1"/>
</dbReference>
<organism evidence="6 7">
    <name type="scientific">Lyophyllum shimeji</name>
    <name type="common">Hon-shimeji</name>
    <name type="synonym">Tricholoma shimeji</name>
    <dbReference type="NCBI Taxonomy" id="47721"/>
    <lineage>
        <taxon>Eukaryota</taxon>
        <taxon>Fungi</taxon>
        <taxon>Dikarya</taxon>
        <taxon>Basidiomycota</taxon>
        <taxon>Agaricomycotina</taxon>
        <taxon>Agaricomycetes</taxon>
        <taxon>Agaricomycetidae</taxon>
        <taxon>Agaricales</taxon>
        <taxon>Tricholomatineae</taxon>
        <taxon>Lyophyllaceae</taxon>
        <taxon>Lyophyllum</taxon>
    </lineage>
</organism>
<evidence type="ECO:0000256" key="1">
    <source>
        <dbReference type="ARBA" id="ARBA00005495"/>
    </source>
</evidence>
<dbReference type="AlphaFoldDB" id="A0A9P3PTE3"/>
<evidence type="ECO:0000313" key="7">
    <source>
        <dbReference type="Proteomes" id="UP001063166"/>
    </source>
</evidence>
<name>A0A9P3PTE3_LYOSH</name>
<evidence type="ECO:0000259" key="5">
    <source>
        <dbReference type="PROSITE" id="PS51891"/>
    </source>
</evidence>
<accession>A0A9P3PTE3</accession>
<dbReference type="OrthoDB" id="9985472at2759"/>
<proteinExistence type="inferred from homology"/>
<dbReference type="GO" id="GO:0016846">
    <property type="term" value="F:carbon-sulfur lyase activity"/>
    <property type="evidence" value="ECO:0007669"/>
    <property type="project" value="InterPro"/>
</dbReference>
<dbReference type="PANTHER" id="PTHR33337">
    <property type="entry name" value="GFA DOMAIN-CONTAINING PROTEIN"/>
    <property type="match status" value="1"/>
</dbReference>
<protein>
    <submittedName>
        <fullName evidence="6">Glutathione-dependent formaldehyde-activating enzyme</fullName>
    </submittedName>
</protein>
<evidence type="ECO:0000313" key="6">
    <source>
        <dbReference type="EMBL" id="GLB42495.1"/>
    </source>
</evidence>
<feature type="domain" description="CENP-V/GFA" evidence="5">
    <location>
        <begin position="9"/>
        <end position="151"/>
    </location>
</feature>
<keyword evidence="2" id="KW-0479">Metal-binding</keyword>
<dbReference type="InterPro" id="IPR006913">
    <property type="entry name" value="CENP-V/GFA"/>
</dbReference>
<dbReference type="InterPro" id="IPR011057">
    <property type="entry name" value="Mss4-like_sf"/>
</dbReference>
<dbReference type="GO" id="GO:0046872">
    <property type="term" value="F:metal ion binding"/>
    <property type="evidence" value="ECO:0007669"/>
    <property type="project" value="UniProtKB-KW"/>
</dbReference>
<evidence type="ECO:0000256" key="4">
    <source>
        <dbReference type="ARBA" id="ARBA00023239"/>
    </source>
</evidence>
<sequence>MTTNHIKPITGNCLCGDTTILLDTADTGEQVRTPSPFLSLSRFHILTQTCFNALSQIACHCQDCKQSSGSAFSTNVLVLQNEVTIRGPIKTYESKAPSGNIVQRIFCSKCGSPITHKSEAFGDAQAIQTGNFKQFSRVPFHSELFTKNRWSGLGEIPGARQVAAMV</sequence>
<keyword evidence="3" id="KW-0862">Zinc</keyword>
<dbReference type="Proteomes" id="UP001063166">
    <property type="component" value="Unassembled WGS sequence"/>
</dbReference>
<dbReference type="Pfam" id="PF04828">
    <property type="entry name" value="GFA"/>
    <property type="match status" value="1"/>
</dbReference>
<comment type="caution">
    <text evidence="6">The sequence shown here is derived from an EMBL/GenBank/DDBJ whole genome shotgun (WGS) entry which is preliminary data.</text>
</comment>
<dbReference type="EMBL" id="BRPK01000011">
    <property type="protein sequence ID" value="GLB42495.1"/>
    <property type="molecule type" value="Genomic_DNA"/>
</dbReference>
<dbReference type="Gene3D" id="3.90.1590.10">
    <property type="entry name" value="glutathione-dependent formaldehyde- activating enzyme (gfa)"/>
    <property type="match status" value="1"/>
</dbReference>
<dbReference type="SUPFAM" id="SSF51316">
    <property type="entry name" value="Mss4-like"/>
    <property type="match status" value="1"/>
</dbReference>
<keyword evidence="4" id="KW-0456">Lyase</keyword>
<evidence type="ECO:0000256" key="2">
    <source>
        <dbReference type="ARBA" id="ARBA00022723"/>
    </source>
</evidence>
<evidence type="ECO:0000256" key="3">
    <source>
        <dbReference type="ARBA" id="ARBA00022833"/>
    </source>
</evidence>
<comment type="similarity">
    <text evidence="1">Belongs to the Gfa family.</text>
</comment>
<gene>
    <name evidence="6" type="ORF">LshimejAT787_1105100</name>
</gene>
<dbReference type="PANTHER" id="PTHR33337:SF40">
    <property type="entry name" value="CENP-V_GFA DOMAIN-CONTAINING PROTEIN-RELATED"/>
    <property type="match status" value="1"/>
</dbReference>
<keyword evidence="7" id="KW-1185">Reference proteome</keyword>